<feature type="compositionally biased region" description="Low complexity" evidence="1">
    <location>
        <begin position="14"/>
        <end position="25"/>
    </location>
</feature>
<sequence length="206" mass="22574">MPLLHSTLLQLRSPLLPSPSDSPVVPSSPAPAASPPVSSPGFPLIFQCHFPSSLSIHTTFPHQLHLRNQPAGSFASAVIAEAFQVPHRQLNFCEWLDIEIGKSDPAKQPLRSSHKRKRSQRSPSSRSKSIPPFPPSTTEFDQQDPLSDPPETNCNSYFTTKTTNQFSAKEYEVTITIGNLIGFNIDAKNPMLRAIHGNSGEKVGLQ</sequence>
<evidence type="ECO:0000313" key="3">
    <source>
        <dbReference type="Proteomes" id="UP001177003"/>
    </source>
</evidence>
<name>A0AA35ZCD7_LACSI</name>
<dbReference type="AlphaFoldDB" id="A0AA35ZCD7"/>
<organism evidence="2 3">
    <name type="scientific">Lactuca saligna</name>
    <name type="common">Willowleaf lettuce</name>
    <dbReference type="NCBI Taxonomy" id="75948"/>
    <lineage>
        <taxon>Eukaryota</taxon>
        <taxon>Viridiplantae</taxon>
        <taxon>Streptophyta</taxon>
        <taxon>Embryophyta</taxon>
        <taxon>Tracheophyta</taxon>
        <taxon>Spermatophyta</taxon>
        <taxon>Magnoliopsida</taxon>
        <taxon>eudicotyledons</taxon>
        <taxon>Gunneridae</taxon>
        <taxon>Pentapetalae</taxon>
        <taxon>asterids</taxon>
        <taxon>campanulids</taxon>
        <taxon>Asterales</taxon>
        <taxon>Asteraceae</taxon>
        <taxon>Cichorioideae</taxon>
        <taxon>Cichorieae</taxon>
        <taxon>Lactucinae</taxon>
        <taxon>Lactuca</taxon>
    </lineage>
</organism>
<dbReference type="Proteomes" id="UP001177003">
    <property type="component" value="Chromosome 6"/>
</dbReference>
<feature type="region of interest" description="Disordered" evidence="1">
    <location>
        <begin position="14"/>
        <end position="33"/>
    </location>
</feature>
<reference evidence="2" key="1">
    <citation type="submission" date="2023-04" db="EMBL/GenBank/DDBJ databases">
        <authorList>
            <person name="Vijverberg K."/>
            <person name="Xiong W."/>
            <person name="Schranz E."/>
        </authorList>
    </citation>
    <scope>NUCLEOTIDE SEQUENCE</scope>
</reference>
<accession>A0AA35ZCD7</accession>
<keyword evidence="3" id="KW-1185">Reference proteome</keyword>
<evidence type="ECO:0000256" key="1">
    <source>
        <dbReference type="SAM" id="MobiDB-lite"/>
    </source>
</evidence>
<proteinExistence type="predicted"/>
<gene>
    <name evidence="2" type="ORF">LSALG_LOCUS29182</name>
</gene>
<evidence type="ECO:0000313" key="2">
    <source>
        <dbReference type="EMBL" id="CAI9289965.1"/>
    </source>
</evidence>
<protein>
    <submittedName>
        <fullName evidence="2">Uncharacterized protein</fullName>
    </submittedName>
</protein>
<feature type="compositionally biased region" description="Low complexity" evidence="1">
    <location>
        <begin position="121"/>
        <end position="130"/>
    </location>
</feature>
<feature type="region of interest" description="Disordered" evidence="1">
    <location>
        <begin position="104"/>
        <end position="155"/>
    </location>
</feature>
<dbReference type="EMBL" id="OX465082">
    <property type="protein sequence ID" value="CAI9289965.1"/>
    <property type="molecule type" value="Genomic_DNA"/>
</dbReference>